<dbReference type="PROSITE" id="PS51450">
    <property type="entry name" value="LRR"/>
    <property type="match status" value="4"/>
</dbReference>
<dbReference type="eggNOG" id="KOG0619">
    <property type="taxonomic scope" value="Eukaryota"/>
</dbReference>
<keyword evidence="6" id="KW-1133">Transmembrane helix</keyword>
<dbReference type="FunFam" id="3.80.10.10:FF:000770">
    <property type="entry name" value="Uncharacterized protein"/>
    <property type="match status" value="1"/>
</dbReference>
<evidence type="ECO:0000256" key="2">
    <source>
        <dbReference type="ARBA" id="ARBA00022729"/>
    </source>
</evidence>
<dbReference type="PRINTS" id="PR00019">
    <property type="entry name" value="LEURICHRPT"/>
</dbReference>
<dbReference type="InterPro" id="IPR032675">
    <property type="entry name" value="LRR_dom_sf"/>
</dbReference>
<feature type="compositionally biased region" description="Basic and acidic residues" evidence="5">
    <location>
        <begin position="507"/>
        <end position="516"/>
    </location>
</feature>
<dbReference type="SUPFAM" id="SSF52058">
    <property type="entry name" value="L domain-like"/>
    <property type="match status" value="1"/>
</dbReference>
<dbReference type="InterPro" id="IPR026906">
    <property type="entry name" value="LRR_5"/>
</dbReference>
<dbReference type="SMART" id="SM00364">
    <property type="entry name" value="LRR_BAC"/>
    <property type="match status" value="5"/>
</dbReference>
<keyword evidence="6" id="KW-0472">Membrane</keyword>
<dbReference type="PANTHER" id="PTHR24373:SF275">
    <property type="entry name" value="TIR DOMAIN-CONTAINING PROTEIN"/>
    <property type="match status" value="1"/>
</dbReference>
<feature type="region of interest" description="Disordered" evidence="5">
    <location>
        <begin position="495"/>
        <end position="536"/>
    </location>
</feature>
<dbReference type="Gene3D" id="3.80.10.10">
    <property type="entry name" value="Ribonuclease Inhibitor"/>
    <property type="match status" value="2"/>
</dbReference>
<dbReference type="Proteomes" id="UP000015104">
    <property type="component" value="Unassembled WGS sequence"/>
</dbReference>
<evidence type="ECO:0000256" key="4">
    <source>
        <dbReference type="ARBA" id="ARBA00023180"/>
    </source>
</evidence>
<dbReference type="SMART" id="SM00082">
    <property type="entry name" value="LRRCT"/>
    <property type="match status" value="1"/>
</dbReference>
<evidence type="ECO:0000259" key="7">
    <source>
        <dbReference type="SMART" id="SM00082"/>
    </source>
</evidence>
<evidence type="ECO:0000256" key="6">
    <source>
        <dbReference type="SAM" id="Phobius"/>
    </source>
</evidence>
<proteinExistence type="predicted"/>
<dbReference type="InterPro" id="IPR003591">
    <property type="entry name" value="Leu-rich_rpt_typical-subtyp"/>
</dbReference>
<dbReference type="InterPro" id="IPR001611">
    <property type="entry name" value="Leu-rich_rpt"/>
</dbReference>
<dbReference type="Pfam" id="PF13855">
    <property type="entry name" value="LRR_8"/>
    <property type="match status" value="2"/>
</dbReference>
<dbReference type="Pfam" id="PF13306">
    <property type="entry name" value="LRR_5"/>
    <property type="match status" value="1"/>
</dbReference>
<reference evidence="8" key="2">
    <citation type="submission" date="2015-06" db="UniProtKB">
        <authorList>
            <consortium name="EnsemblMetazoa"/>
        </authorList>
    </citation>
    <scope>IDENTIFICATION</scope>
</reference>
<keyword evidence="6" id="KW-0812">Transmembrane</keyword>
<accession>T1JZG3</accession>
<feature type="transmembrane region" description="Helical" evidence="6">
    <location>
        <begin position="433"/>
        <end position="455"/>
    </location>
</feature>
<evidence type="ECO:0000256" key="3">
    <source>
        <dbReference type="ARBA" id="ARBA00022737"/>
    </source>
</evidence>
<dbReference type="EMBL" id="CAEY01001120">
    <property type="status" value="NOT_ANNOTATED_CDS"/>
    <property type="molecule type" value="Genomic_DNA"/>
</dbReference>
<evidence type="ECO:0000256" key="5">
    <source>
        <dbReference type="SAM" id="MobiDB-lite"/>
    </source>
</evidence>
<dbReference type="InterPro" id="IPR050328">
    <property type="entry name" value="Dev_Immune_Receptor"/>
</dbReference>
<dbReference type="EnsemblMetazoa" id="tetur03g03850.1">
    <property type="protein sequence ID" value="tetur03g03850.1"/>
    <property type="gene ID" value="tetur03g03850"/>
</dbReference>
<dbReference type="SMART" id="SM00369">
    <property type="entry name" value="LRR_TYP"/>
    <property type="match status" value="12"/>
</dbReference>
<evidence type="ECO:0000256" key="1">
    <source>
        <dbReference type="ARBA" id="ARBA00022614"/>
    </source>
</evidence>
<feature type="domain" description="LRRCT" evidence="7">
    <location>
        <begin position="353"/>
        <end position="425"/>
    </location>
</feature>
<evidence type="ECO:0000313" key="9">
    <source>
        <dbReference type="Proteomes" id="UP000015104"/>
    </source>
</evidence>
<reference evidence="9" key="1">
    <citation type="submission" date="2011-08" db="EMBL/GenBank/DDBJ databases">
        <authorList>
            <person name="Rombauts S."/>
        </authorList>
    </citation>
    <scope>NUCLEOTIDE SEQUENCE</scope>
    <source>
        <strain evidence="9">London</strain>
    </source>
</reference>
<evidence type="ECO:0000313" key="8">
    <source>
        <dbReference type="EnsemblMetazoa" id="tetur03g03850.1"/>
    </source>
</evidence>
<dbReference type="STRING" id="32264.T1JZG3"/>
<dbReference type="HOGENOM" id="CLU_000288_18_6_1"/>
<keyword evidence="9" id="KW-1185">Reference proteome</keyword>
<protein>
    <recommendedName>
        <fullName evidence="7">LRRCT domain-containing protein</fullName>
    </recommendedName>
</protein>
<dbReference type="Pfam" id="PF00560">
    <property type="entry name" value="LRR_1"/>
    <property type="match status" value="1"/>
</dbReference>
<keyword evidence="1" id="KW-0433">Leucine-rich repeat</keyword>
<organism evidence="8 9">
    <name type="scientific">Tetranychus urticae</name>
    <name type="common">Two-spotted spider mite</name>
    <dbReference type="NCBI Taxonomy" id="32264"/>
    <lineage>
        <taxon>Eukaryota</taxon>
        <taxon>Metazoa</taxon>
        <taxon>Ecdysozoa</taxon>
        <taxon>Arthropoda</taxon>
        <taxon>Chelicerata</taxon>
        <taxon>Arachnida</taxon>
        <taxon>Acari</taxon>
        <taxon>Acariformes</taxon>
        <taxon>Trombidiformes</taxon>
        <taxon>Prostigmata</taxon>
        <taxon>Eleutherengona</taxon>
        <taxon>Raphignathae</taxon>
        <taxon>Tetranychoidea</taxon>
        <taxon>Tetranychidae</taxon>
        <taxon>Tetranychus</taxon>
    </lineage>
</organism>
<dbReference type="AlphaFoldDB" id="T1JZG3"/>
<sequence>MRCTCLEEKLSVNCKESSLDVVPITLNPGIRELFLSNNLIKSISSSFSFYTHLSILDLSSNQISSLHKKNFQHQRNLQLLILSGNRLTHLTNESFTGLDSLRSLNLAENSLTTLTSRTFTGLTKLEKLDLSRNTINEISDEAFYGLNSLKWLSLRSNQLTSVPSIALYLVPSLSLLDLGHNSLTSLVDNGFASLARLTDLRLDLCSISSIATSFAHGMVNLKRLHLDGNELETIESHFFNDITSLEELFIGANKFTTIKDYTFHSLGNSLISLDIRNARELINFHPNALHGLTKLTRLTIEYCPKLTSLPSQLFKDSQGSMRELRIRSNGLTSLPNSLLTHWTQLTVFDVRDNHWNCNCSILWLWKYLRKVNGNSFTNRNTNNNNNLSSLPTESITFSDLICFSPQPLSGKRLTSLSPDDDIDCSNPNSTSTLIVVSLIVGLIMIITIALMVLWCRTRLPLILLRHKKFTNNLTEEFVYEKGRFIENQVMFPPSSSPYHPHPLHHQPHLEQHRHQSDQFNTSHRHPNYHSTSPYHPSSSLIIIQSPVKMGPISQV</sequence>
<dbReference type="PANTHER" id="PTHR24373">
    <property type="entry name" value="SLIT RELATED LEUCINE-RICH REPEAT NEURONAL PROTEIN"/>
    <property type="match status" value="1"/>
</dbReference>
<keyword evidence="2" id="KW-0732">Signal</keyword>
<name>T1JZG3_TETUR</name>
<keyword evidence="4" id="KW-0325">Glycoprotein</keyword>
<keyword evidence="3" id="KW-0677">Repeat</keyword>
<dbReference type="InterPro" id="IPR000483">
    <property type="entry name" value="Cys-rich_flank_reg_C"/>
</dbReference>